<protein>
    <submittedName>
        <fullName evidence="1">Uncharacterized protein</fullName>
    </submittedName>
</protein>
<organism evidence="1">
    <name type="scientific">Amphimedon queenslandica</name>
    <name type="common">Sponge</name>
    <dbReference type="NCBI Taxonomy" id="400682"/>
    <lineage>
        <taxon>Eukaryota</taxon>
        <taxon>Metazoa</taxon>
        <taxon>Porifera</taxon>
        <taxon>Demospongiae</taxon>
        <taxon>Heteroscleromorpha</taxon>
        <taxon>Haplosclerida</taxon>
        <taxon>Niphatidae</taxon>
        <taxon>Amphimedon</taxon>
    </lineage>
</organism>
<proteinExistence type="predicted"/>
<accession>A0A1X7T896</accession>
<dbReference type="EnsemblMetazoa" id="Aqu2.1.10771_001">
    <property type="protein sequence ID" value="Aqu2.1.10771_001"/>
    <property type="gene ID" value="Aqu2.1.10771"/>
</dbReference>
<evidence type="ECO:0000313" key="1">
    <source>
        <dbReference type="EnsemblMetazoa" id="Aqu2.1.10771_001"/>
    </source>
</evidence>
<dbReference type="AlphaFoldDB" id="A0A1X7T896"/>
<name>A0A1X7T896_AMPQE</name>
<dbReference type="InParanoid" id="A0A1X7T896"/>
<reference evidence="1" key="1">
    <citation type="submission" date="2017-05" db="UniProtKB">
        <authorList>
            <consortium name="EnsemblMetazoa"/>
        </authorList>
    </citation>
    <scope>IDENTIFICATION</scope>
</reference>
<sequence>MGGSSSKPEVVYKDREVYRDREVKVEVESEQSKEYKKLLQADKQLEKIQQEISGLKPVITEGYRSQCRSNEAAVLVRYAGDIDRSVIASNIEELFPDNPCKDELIKTATSILRTIKTTKEIRDVLKWEKAVVRKKLKAKVYGMELQYKIRFLDELKGRVPGFRSNEITLLVAYKSALYVMDEDPEDFPDADELAAIKM</sequence>